<dbReference type="InterPro" id="IPR007300">
    <property type="entry name" value="CidB/LrgB"/>
</dbReference>
<dbReference type="PANTHER" id="PTHR30249">
    <property type="entry name" value="PUTATIVE SEROTONIN TRANSPORTER"/>
    <property type="match status" value="1"/>
</dbReference>
<keyword evidence="4 5" id="KW-0472">Membrane</keyword>
<feature type="transmembrane region" description="Helical" evidence="5">
    <location>
        <begin position="93"/>
        <end position="117"/>
    </location>
</feature>
<protein>
    <submittedName>
        <fullName evidence="6">LrgB family protein</fullName>
    </submittedName>
</protein>
<feature type="transmembrane region" description="Helical" evidence="5">
    <location>
        <begin position="63"/>
        <end position="81"/>
    </location>
</feature>
<evidence type="ECO:0000313" key="7">
    <source>
        <dbReference type="Proteomes" id="UP000595278"/>
    </source>
</evidence>
<comment type="subcellular location">
    <subcellularLocation>
        <location evidence="1">Membrane</location>
        <topology evidence="1">Multi-pass membrane protein</topology>
    </subcellularLocation>
</comment>
<keyword evidence="3 5" id="KW-1133">Transmembrane helix</keyword>
<evidence type="ECO:0000313" key="6">
    <source>
        <dbReference type="EMBL" id="QQP84458.1"/>
    </source>
</evidence>
<organism evidence="6 7">
    <name type="scientific">Entomomonas asaccharolytica</name>
    <dbReference type="NCBI Taxonomy" id="2785331"/>
    <lineage>
        <taxon>Bacteria</taxon>
        <taxon>Pseudomonadati</taxon>
        <taxon>Pseudomonadota</taxon>
        <taxon>Gammaproteobacteria</taxon>
        <taxon>Pseudomonadales</taxon>
        <taxon>Pseudomonadaceae</taxon>
        <taxon>Entomomonas</taxon>
    </lineage>
</organism>
<dbReference type="GO" id="GO:0016020">
    <property type="term" value="C:membrane"/>
    <property type="evidence" value="ECO:0007669"/>
    <property type="project" value="UniProtKB-SubCell"/>
</dbReference>
<feature type="transmembrane region" description="Helical" evidence="5">
    <location>
        <begin position="149"/>
        <end position="172"/>
    </location>
</feature>
<feature type="transmembrane region" description="Helical" evidence="5">
    <location>
        <begin position="6"/>
        <end position="26"/>
    </location>
</feature>
<dbReference type="KEGG" id="eaz:JHT90_08480"/>
<reference evidence="6 7" key="1">
    <citation type="submission" date="2021-01" db="EMBL/GenBank/DDBJ databases">
        <title>Entomomonas sp. F2A isolated from a house cricket (Acheta domesticus).</title>
        <authorList>
            <person name="Spergser J."/>
            <person name="Busse H.-J."/>
        </authorList>
    </citation>
    <scope>NUCLEOTIDE SEQUENCE [LARGE SCALE GENOMIC DNA]</scope>
    <source>
        <strain evidence="6 7">F2A</strain>
    </source>
</reference>
<name>A0A974NDE9_9GAMM</name>
<evidence type="ECO:0000256" key="1">
    <source>
        <dbReference type="ARBA" id="ARBA00004141"/>
    </source>
</evidence>
<dbReference type="AlphaFoldDB" id="A0A974NDE9"/>
<evidence type="ECO:0000256" key="2">
    <source>
        <dbReference type="ARBA" id="ARBA00022692"/>
    </source>
</evidence>
<feature type="transmembrane region" description="Helical" evidence="5">
    <location>
        <begin position="206"/>
        <end position="228"/>
    </location>
</feature>
<keyword evidence="2 5" id="KW-0812">Transmembrane</keyword>
<gene>
    <name evidence="6" type="ORF">JHT90_08480</name>
</gene>
<keyword evidence="7" id="KW-1185">Reference proteome</keyword>
<dbReference type="PANTHER" id="PTHR30249:SF16">
    <property type="entry name" value="INNER MEMBRANE PROTEIN"/>
    <property type="match status" value="1"/>
</dbReference>
<dbReference type="Pfam" id="PF04172">
    <property type="entry name" value="LrgB"/>
    <property type="match status" value="1"/>
</dbReference>
<sequence>MVIEWWKPWLWLLLTLLSYFLSRWLYRRKRYYILSPLLFVPIVLFAFAVPLHTTYKEYSQNTHWLVLMLGPATVAFAIPIWKQRKLIMQHWLALSLGMLVGSTLSIISSFGLAHLLALDDKVTMSLVPRTITTPFAMPVAESLGGVPELAAVFVLITGVLGALLGGILLKWLPLKTTLARGAIFGVGAHGCGVSRANEIGVGEGSVAGLAMVLMGLINLIAAPLIHYLL</sequence>
<dbReference type="RefSeq" id="WP_201090355.1">
    <property type="nucleotide sequence ID" value="NZ_CP067393.1"/>
</dbReference>
<feature type="transmembrane region" description="Helical" evidence="5">
    <location>
        <begin position="31"/>
        <end position="51"/>
    </location>
</feature>
<dbReference type="Proteomes" id="UP000595278">
    <property type="component" value="Chromosome"/>
</dbReference>
<evidence type="ECO:0000256" key="3">
    <source>
        <dbReference type="ARBA" id="ARBA00022989"/>
    </source>
</evidence>
<accession>A0A974NDE9</accession>
<evidence type="ECO:0000256" key="4">
    <source>
        <dbReference type="ARBA" id="ARBA00023136"/>
    </source>
</evidence>
<proteinExistence type="predicted"/>
<evidence type="ECO:0000256" key="5">
    <source>
        <dbReference type="SAM" id="Phobius"/>
    </source>
</evidence>
<dbReference type="EMBL" id="CP067393">
    <property type="protein sequence ID" value="QQP84458.1"/>
    <property type="molecule type" value="Genomic_DNA"/>
</dbReference>